<accession>A0ABT7VNY6</accession>
<feature type="signal peptide" evidence="2">
    <location>
        <begin position="1"/>
        <end position="25"/>
    </location>
</feature>
<sequence length="350" mass="37541">MNSKKISFTLAAGLALLLAGCGTQSTNNSHSSSSSSLIAAKTNDKISADNMSPQQAVAVITAYAGNKYGDDWATTAKKGQQDGLQVNLYRTDKYQLSDNGQGVAYNVTANGQSTGLVYTVKGNDVTIYQDAQSGAAKKLTTVSRADMVDYLNHNGQGQLVNNLAKDAKVVDKTNGGLTGPTTDTTGSSTHGQVGKYGNEGPVNVPSEMQGTWYTADNNTHGTLTFGSHTYKYSGPDDNGETQQLYKQDSSFLENEDNATNKAITQATMNWLRAIFVNAKGMHWLCTHGWLQTAGAGTYFAVHTETINGKQVKVLVEAGGADMHVDAVYYQTPEMAKQQADTKYDDLDYMD</sequence>
<dbReference type="PROSITE" id="PS51257">
    <property type="entry name" value="PROKAR_LIPOPROTEIN"/>
    <property type="match status" value="1"/>
</dbReference>
<gene>
    <name evidence="3" type="ORF">QUW46_07720</name>
</gene>
<evidence type="ECO:0000256" key="1">
    <source>
        <dbReference type="SAM" id="MobiDB-lite"/>
    </source>
</evidence>
<dbReference type="EMBL" id="JAUDEO010000050">
    <property type="protein sequence ID" value="MDM8334456.1"/>
    <property type="molecule type" value="Genomic_DNA"/>
</dbReference>
<evidence type="ECO:0008006" key="5">
    <source>
        <dbReference type="Google" id="ProtNLM"/>
    </source>
</evidence>
<reference evidence="3" key="2">
    <citation type="submission" date="2023-06" db="EMBL/GenBank/DDBJ databases">
        <authorList>
            <person name="Zeman M."/>
            <person name="Kubasova T."/>
            <person name="Jahodarova E."/>
            <person name="Nykrynova M."/>
            <person name="Rychlik I."/>
        </authorList>
    </citation>
    <scope>NUCLEOTIDE SEQUENCE</scope>
    <source>
        <strain evidence="3">105_WCHN</strain>
    </source>
</reference>
<comment type="caution">
    <text evidence="3">The sequence shown here is derived from an EMBL/GenBank/DDBJ whole genome shotgun (WGS) entry which is preliminary data.</text>
</comment>
<dbReference type="Proteomes" id="UP001529423">
    <property type="component" value="Unassembled WGS sequence"/>
</dbReference>
<evidence type="ECO:0000313" key="4">
    <source>
        <dbReference type="Proteomes" id="UP001529423"/>
    </source>
</evidence>
<evidence type="ECO:0000313" key="3">
    <source>
        <dbReference type="EMBL" id="MDM8334456.1"/>
    </source>
</evidence>
<protein>
    <recommendedName>
        <fullName evidence="5">Lipoprotein</fullName>
    </recommendedName>
</protein>
<feature type="region of interest" description="Disordered" evidence="1">
    <location>
        <begin position="176"/>
        <end position="199"/>
    </location>
</feature>
<name>A0ABT7VNY6_9LACO</name>
<reference evidence="3" key="1">
    <citation type="submission" date="2023-06" db="EMBL/GenBank/DDBJ databases">
        <title>Identification and characterization of horizontal gene transfer across gut microbiota members of farm animals based on homology search.</title>
        <authorList>
            <person name="Schwarzerova J."/>
            <person name="Nykrynova M."/>
            <person name="Jureckova K."/>
            <person name="Cejkova D."/>
            <person name="Rychlik I."/>
        </authorList>
    </citation>
    <scope>NUCLEOTIDE SEQUENCE</scope>
    <source>
        <strain evidence="3">105_WCHN</strain>
    </source>
</reference>
<feature type="chain" id="PRO_5046155752" description="Lipoprotein" evidence="2">
    <location>
        <begin position="26"/>
        <end position="350"/>
    </location>
</feature>
<dbReference type="RefSeq" id="WP_289560985.1">
    <property type="nucleotide sequence ID" value="NZ_JAUDEO010000050.1"/>
</dbReference>
<feature type="compositionally biased region" description="Low complexity" evidence="1">
    <location>
        <begin position="176"/>
        <end position="191"/>
    </location>
</feature>
<evidence type="ECO:0000256" key="2">
    <source>
        <dbReference type="SAM" id="SignalP"/>
    </source>
</evidence>
<keyword evidence="2" id="KW-0732">Signal</keyword>
<organism evidence="3 4">
    <name type="scientific">Limosilactobacillus panis</name>
    <dbReference type="NCBI Taxonomy" id="47493"/>
    <lineage>
        <taxon>Bacteria</taxon>
        <taxon>Bacillati</taxon>
        <taxon>Bacillota</taxon>
        <taxon>Bacilli</taxon>
        <taxon>Lactobacillales</taxon>
        <taxon>Lactobacillaceae</taxon>
        <taxon>Limosilactobacillus</taxon>
    </lineage>
</organism>
<keyword evidence="4" id="KW-1185">Reference proteome</keyword>
<proteinExistence type="predicted"/>